<feature type="region of interest" description="Disordered" evidence="2">
    <location>
        <begin position="775"/>
        <end position="795"/>
    </location>
</feature>
<sequence>METTTTSSENFSTDSLLNLSGKHLISHPETFCFKEPKDSGLWHLKPGLVLPREICELLLTLLQEKNHKLVDDNFINIFKDLERTRLKRVNLRYSKVSDDGLNVLLSHRLVELDISDCSKLTEKTLENINKSGELLNVLVIAGNKTAQKILPTSVFMDSDPTLYPSLREFILKTPSLREFILKTPNLQKFLDISQDKKTCEIFKFPDQVLSKLVTSLPNLISLDISGTNLDGKGQFNNNYYDTDADKIKMCDIKGLQSRVEKPLEFLGLYNTHNDACHRSHIPARVVSGTKNGEQIIAAISAYLEKPIWLQQLINKLVNFIKSKKCHDQKRALNLIILSMMKYGDQIKIQQHGSNNGHLLFFFHKSAYMYFILKNEDYKITYGERQKMIDVLIDAMEIYFDDRYVSHNFFLVLYKFKKLKDIDIYQYRRLVLYLLQILDRSGRYYGSDFYEDVMDLLIYFVRKADVERKKILEDLGIIKGMLNLVDIMLMRHRQRQNSNNKIHLYVTTDHNMLEKALLILLRITNNTPINCHRLLDVQDINYFQSCIKVILNNIKRMDYIHAASVIHKIIGIIGNIAEVKELRCRLMTSDLLTLFEDILVDADLFPFLHIIPAIYIIEASMRYMTAGIISHIASDGSKAWTIDHPTRNEVLDKMVARIDKMIEAIALDPDKEYSNLLRNILVHRSVQSMLRLLKIQHTPQCQYWAAWALAYNTGCFSRSPLTHTENEKHQKFCSLMKKEGGIEILKELLESPQTQMDIKKFASMIITECRQKDFDSPKHMDIHSDSNSDRSYTYQD</sequence>
<dbReference type="InterPro" id="IPR032675">
    <property type="entry name" value="LRR_dom_sf"/>
</dbReference>
<reference evidence="5" key="1">
    <citation type="submission" date="2022-10" db="EMBL/GenBank/DDBJ databases">
        <title>Genome sequences of endogenous nimaviruses in decapod crustaceans.</title>
        <authorList>
            <person name="Kawato S."/>
            <person name="Nozaki R."/>
            <person name="Kondo H."/>
            <person name="Hirono I."/>
        </authorList>
    </citation>
    <scope>NUCLEOTIDE SEQUENCE</scope>
    <source>
        <strain evidence="5">Tokushima2020</strain>
    </source>
</reference>
<name>A0A9C7BZT3_9VIRU</name>
<organism evidence="5">
    <name type="scientific">Metapenaeus joyneri majanivirus</name>
    <dbReference type="NCBI Taxonomy" id="2984280"/>
    <lineage>
        <taxon>Viruses</taxon>
        <taxon>Viruses incertae sedis</taxon>
        <taxon>Naldaviricetes</taxon>
        <taxon>Nimaviridae</taxon>
    </lineage>
</organism>
<evidence type="ECO:0000256" key="1">
    <source>
        <dbReference type="ARBA" id="ARBA00022786"/>
    </source>
</evidence>
<dbReference type="PANTHER" id="PTHR12904:SF23">
    <property type="entry name" value="PROTEIN ZER-1 HOMOLOG"/>
    <property type="match status" value="1"/>
</dbReference>
<evidence type="ECO:0000313" key="5">
    <source>
        <dbReference type="EMBL" id="BDT62819.1"/>
    </source>
</evidence>
<dbReference type="Pfam" id="PF22964">
    <property type="entry name" value="ZER1-like_2nd"/>
    <property type="match status" value="1"/>
</dbReference>
<dbReference type="EMBL" id="LC738878">
    <property type="protein sequence ID" value="BDT62819.1"/>
    <property type="molecule type" value="Genomic_DNA"/>
</dbReference>
<evidence type="ECO:0000256" key="2">
    <source>
        <dbReference type="SAM" id="MobiDB-lite"/>
    </source>
</evidence>
<proteinExistence type="predicted"/>
<dbReference type="InterPro" id="IPR016024">
    <property type="entry name" value="ARM-type_fold"/>
</dbReference>
<feature type="compositionally biased region" description="Basic and acidic residues" evidence="2">
    <location>
        <begin position="775"/>
        <end position="787"/>
    </location>
</feature>
<dbReference type="PANTHER" id="PTHR12904">
    <property type="match status" value="1"/>
</dbReference>
<dbReference type="GO" id="GO:0031462">
    <property type="term" value="C:Cul2-RING ubiquitin ligase complex"/>
    <property type="evidence" value="ECO:0007669"/>
    <property type="project" value="TreeGrafter"/>
</dbReference>
<dbReference type="InterPro" id="IPR051341">
    <property type="entry name" value="Zyg-11_UBL_adapter"/>
</dbReference>
<dbReference type="SUPFAM" id="SSF52047">
    <property type="entry name" value="RNI-like"/>
    <property type="match status" value="1"/>
</dbReference>
<feature type="domain" description="Protein zer-1 homolog-like C-terminal" evidence="3">
    <location>
        <begin position="364"/>
        <end position="769"/>
    </location>
</feature>
<dbReference type="InterPro" id="IPR056845">
    <property type="entry name" value="LRR_Zer-1"/>
</dbReference>
<evidence type="ECO:0000259" key="3">
    <source>
        <dbReference type="Pfam" id="PF22964"/>
    </source>
</evidence>
<dbReference type="Pfam" id="PF25013">
    <property type="entry name" value="LRR_Zer-1"/>
    <property type="match status" value="1"/>
</dbReference>
<dbReference type="Gene3D" id="1.25.10.10">
    <property type="entry name" value="Leucine-rich Repeat Variant"/>
    <property type="match status" value="1"/>
</dbReference>
<feature type="domain" description="Zer-1-like leucine-rich repeats region" evidence="4">
    <location>
        <begin position="181"/>
        <end position="271"/>
    </location>
</feature>
<accession>A0A9C7BZT3</accession>
<protein>
    <submittedName>
        <fullName evidence="5">Zer-1-like protein</fullName>
    </submittedName>
</protein>
<keyword evidence="1" id="KW-0833">Ubl conjugation pathway</keyword>
<dbReference type="SUPFAM" id="SSF48371">
    <property type="entry name" value="ARM repeat"/>
    <property type="match status" value="1"/>
</dbReference>
<dbReference type="InterPro" id="IPR011989">
    <property type="entry name" value="ARM-like"/>
</dbReference>
<dbReference type="Gene3D" id="3.80.10.10">
    <property type="entry name" value="Ribonuclease Inhibitor"/>
    <property type="match status" value="1"/>
</dbReference>
<evidence type="ECO:0000259" key="4">
    <source>
        <dbReference type="Pfam" id="PF25013"/>
    </source>
</evidence>
<dbReference type="InterPro" id="IPR055142">
    <property type="entry name" value="ZER1-like_C"/>
</dbReference>